<evidence type="ECO:0000313" key="1">
    <source>
        <dbReference type="EMBL" id="MBW0462531.1"/>
    </source>
</evidence>
<dbReference type="CDD" id="cd00303">
    <property type="entry name" value="retropepsin_like"/>
    <property type="match status" value="1"/>
</dbReference>
<keyword evidence="2" id="KW-1185">Reference proteome</keyword>
<protein>
    <submittedName>
        <fullName evidence="1">Uncharacterized protein</fullName>
    </submittedName>
</protein>
<name>A0A9Q3BCM7_9BASI</name>
<dbReference type="OrthoDB" id="128646at2759"/>
<reference evidence="1" key="1">
    <citation type="submission" date="2021-03" db="EMBL/GenBank/DDBJ databases">
        <title>Draft genome sequence of rust myrtle Austropuccinia psidii MF-1, a brazilian biotype.</title>
        <authorList>
            <person name="Quecine M.C."/>
            <person name="Pachon D.M.R."/>
            <person name="Bonatelli M.L."/>
            <person name="Correr F.H."/>
            <person name="Franceschini L.M."/>
            <person name="Leite T.F."/>
            <person name="Margarido G.R.A."/>
            <person name="Almeida C.A."/>
            <person name="Ferrarezi J.A."/>
            <person name="Labate C.A."/>
        </authorList>
    </citation>
    <scope>NUCLEOTIDE SEQUENCE</scope>
    <source>
        <strain evidence="1">MF-1</strain>
    </source>
</reference>
<dbReference type="EMBL" id="AVOT02000370">
    <property type="protein sequence ID" value="MBW0462531.1"/>
    <property type="molecule type" value="Genomic_DNA"/>
</dbReference>
<dbReference type="Pfam" id="PF08284">
    <property type="entry name" value="RVP_2"/>
    <property type="match status" value="1"/>
</dbReference>
<evidence type="ECO:0000313" key="2">
    <source>
        <dbReference type="Proteomes" id="UP000765509"/>
    </source>
</evidence>
<organism evidence="1 2">
    <name type="scientific">Austropuccinia psidii MF-1</name>
    <dbReference type="NCBI Taxonomy" id="1389203"/>
    <lineage>
        <taxon>Eukaryota</taxon>
        <taxon>Fungi</taxon>
        <taxon>Dikarya</taxon>
        <taxon>Basidiomycota</taxon>
        <taxon>Pucciniomycotina</taxon>
        <taxon>Pucciniomycetes</taxon>
        <taxon>Pucciniales</taxon>
        <taxon>Sphaerophragmiaceae</taxon>
        <taxon>Austropuccinia</taxon>
    </lineage>
</organism>
<dbReference type="Gene3D" id="2.40.70.10">
    <property type="entry name" value="Acid Proteases"/>
    <property type="match status" value="1"/>
</dbReference>
<comment type="caution">
    <text evidence="1">The sequence shown here is derived from an EMBL/GenBank/DDBJ whole genome shotgun (WGS) entry which is preliminary data.</text>
</comment>
<dbReference type="InterPro" id="IPR021109">
    <property type="entry name" value="Peptidase_aspartic_dom_sf"/>
</dbReference>
<gene>
    <name evidence="1" type="ORF">O181_002246</name>
</gene>
<dbReference type="AlphaFoldDB" id="A0A9Q3BCM7"/>
<accession>A0A9Q3BCM7</accession>
<sequence length="200" mass="22249">MSGNHDVFNGSHVFPSRAELCTLNTSVKKSSKFLIFSSVSDIFHSIHIDSGATNSFISNNFVLKYSLTISELPENIPPFILDSNESTSLFITNYVKWVIDLPSFPSFEWDFFMIDSPKGEDLIVGYDFLYHLNPISDWKNGVITYDSSHKNYSSINSSIINAFATAVNGAALVGELKKPSLPSSVYIPFTMPSQSPSIKR</sequence>
<dbReference type="Proteomes" id="UP000765509">
    <property type="component" value="Unassembled WGS sequence"/>
</dbReference>
<proteinExistence type="predicted"/>